<evidence type="ECO:0000256" key="10">
    <source>
        <dbReference type="ARBA" id="ARBA00033171"/>
    </source>
</evidence>
<dbReference type="OrthoDB" id="8892982at2"/>
<name>A0A561BAN5_9BURK</name>
<keyword evidence="9" id="KW-0408">Iron</keyword>
<comment type="pathway">
    <text evidence="2">Cofactor biosynthesis; thiamine diphosphate biosynthesis.</text>
</comment>
<evidence type="ECO:0000313" key="15">
    <source>
        <dbReference type="Proteomes" id="UP000319722"/>
    </source>
</evidence>
<keyword evidence="8" id="KW-0784">Thiamine biosynthesis</keyword>
<dbReference type="InterPro" id="IPR027939">
    <property type="entry name" value="NMT1/THI5"/>
</dbReference>
<organism evidence="14 15">
    <name type="scientific">Variovorax beijingensis</name>
    <dbReference type="NCBI Taxonomy" id="2496117"/>
    <lineage>
        <taxon>Bacteria</taxon>
        <taxon>Pseudomonadati</taxon>
        <taxon>Pseudomonadota</taxon>
        <taxon>Betaproteobacteria</taxon>
        <taxon>Burkholderiales</taxon>
        <taxon>Comamonadaceae</taxon>
        <taxon>Variovorax</taxon>
    </lineage>
</organism>
<evidence type="ECO:0000256" key="3">
    <source>
        <dbReference type="ARBA" id="ARBA00009406"/>
    </source>
</evidence>
<dbReference type="PANTHER" id="PTHR31528">
    <property type="entry name" value="4-AMINO-5-HYDROXYMETHYL-2-METHYLPYRIMIDINE PHOSPHATE SYNTHASE THI11-RELATED"/>
    <property type="match status" value="1"/>
</dbReference>
<dbReference type="GO" id="GO:0016740">
    <property type="term" value="F:transferase activity"/>
    <property type="evidence" value="ECO:0007669"/>
    <property type="project" value="UniProtKB-KW"/>
</dbReference>
<evidence type="ECO:0000256" key="4">
    <source>
        <dbReference type="ARBA" id="ARBA00011738"/>
    </source>
</evidence>
<evidence type="ECO:0000256" key="12">
    <source>
        <dbReference type="SAM" id="SignalP"/>
    </source>
</evidence>
<dbReference type="AlphaFoldDB" id="A0A561BAN5"/>
<protein>
    <recommendedName>
        <fullName evidence="10">Thiamine pyrimidine synthase</fullName>
    </recommendedName>
</protein>
<feature type="signal peptide" evidence="12">
    <location>
        <begin position="1"/>
        <end position="23"/>
    </location>
</feature>
<keyword evidence="5" id="KW-0808">Transferase</keyword>
<gene>
    <name evidence="14" type="ORF">FB547_11445</name>
</gene>
<comment type="subunit">
    <text evidence="4">Homodimer.</text>
</comment>
<dbReference type="GO" id="GO:0009228">
    <property type="term" value="P:thiamine biosynthetic process"/>
    <property type="evidence" value="ECO:0007669"/>
    <property type="project" value="UniProtKB-KW"/>
</dbReference>
<evidence type="ECO:0000313" key="14">
    <source>
        <dbReference type="EMBL" id="TWD75974.1"/>
    </source>
</evidence>
<dbReference type="EMBL" id="VIVL01000014">
    <property type="protein sequence ID" value="TWD75974.1"/>
    <property type="molecule type" value="Genomic_DNA"/>
</dbReference>
<reference evidence="14 15" key="1">
    <citation type="submission" date="2019-06" db="EMBL/GenBank/DDBJ databases">
        <title>Sorghum-associated microbial communities from plants grown in Nebraska, USA.</title>
        <authorList>
            <person name="Schachtman D."/>
        </authorList>
    </citation>
    <scope>NUCLEOTIDE SEQUENCE [LARGE SCALE GENOMIC DNA]</scope>
    <source>
        <strain evidence="14 15">T529</strain>
    </source>
</reference>
<keyword evidence="7" id="KW-0663">Pyridoxal phosphate</keyword>
<dbReference type="Gene3D" id="3.40.190.10">
    <property type="entry name" value="Periplasmic binding protein-like II"/>
    <property type="match status" value="2"/>
</dbReference>
<evidence type="ECO:0000259" key="13">
    <source>
        <dbReference type="Pfam" id="PF09084"/>
    </source>
</evidence>
<dbReference type="GO" id="GO:0046872">
    <property type="term" value="F:metal ion binding"/>
    <property type="evidence" value="ECO:0007669"/>
    <property type="project" value="UniProtKB-KW"/>
</dbReference>
<feature type="domain" description="SsuA/THI5-like" evidence="13">
    <location>
        <begin position="43"/>
        <end position="257"/>
    </location>
</feature>
<dbReference type="Pfam" id="PF09084">
    <property type="entry name" value="NMT1"/>
    <property type="match status" value="1"/>
</dbReference>
<dbReference type="InterPro" id="IPR015168">
    <property type="entry name" value="SsuA/THI5"/>
</dbReference>
<comment type="function">
    <text evidence="1">Responsible for the formation of the pyrimidine heterocycle in the thiamine biosynthesis pathway. Catalyzes the formation of hydroxymethylpyrimidine phosphate (HMP-P) from histidine and pyridoxal phosphate (PLP). The protein uses PLP and the active site histidine to form HMP-P, generating an inactive enzyme. The enzyme can only undergo a single turnover, which suggests it is a suicide enzyme.</text>
</comment>
<evidence type="ECO:0000256" key="2">
    <source>
        <dbReference type="ARBA" id="ARBA00004948"/>
    </source>
</evidence>
<evidence type="ECO:0000256" key="5">
    <source>
        <dbReference type="ARBA" id="ARBA00022679"/>
    </source>
</evidence>
<evidence type="ECO:0000256" key="11">
    <source>
        <dbReference type="ARBA" id="ARBA00048179"/>
    </source>
</evidence>
<sequence length="338" mass="35944">MKVLKVVLAAVAAVLALGGTAQAQTGGGEKEIRFALDFIPLGRHAPWYVALSKGYFKEEKLNVSILPTKGTADAVRYVESGLAEMGFIDIPSLVAGGAAGASVRIVAGIYQKAPYCVFSLDPGANVVSPKDMVGLEIGSSNASFMPRIFAAFMKMNSLDPSTLKVVNIDAAARVPMLVSKKVPAIDQFLMGEPSIRRAVGGAGTPKCLLLADHGLDIYANSIGVKDDFLKSHPEAVTGFVRAALRGWKDALANPEEAARIQTKYLKALDPAIVVEELQILKRIALTPDVVQNGFGTMSKDKLRRTVNFISQNIEIAGGAPDPDRLFVEGFLPATPIKP</sequence>
<dbReference type="PANTHER" id="PTHR31528:SF1">
    <property type="entry name" value="4-AMINO-5-HYDROXYMETHYL-2-METHYLPYRIMIDINE PHOSPHATE SYNTHASE THI11-RELATED"/>
    <property type="match status" value="1"/>
</dbReference>
<accession>A0A561BAN5</accession>
<keyword evidence="6" id="KW-0479">Metal-binding</keyword>
<proteinExistence type="inferred from homology"/>
<keyword evidence="12" id="KW-0732">Signal</keyword>
<comment type="similarity">
    <text evidence="3">Belongs to the NMT1/THI5 family.</text>
</comment>
<evidence type="ECO:0000256" key="9">
    <source>
        <dbReference type="ARBA" id="ARBA00023004"/>
    </source>
</evidence>
<comment type="caution">
    <text evidence="14">The sequence shown here is derived from an EMBL/GenBank/DDBJ whole genome shotgun (WGS) entry which is preliminary data.</text>
</comment>
<evidence type="ECO:0000256" key="8">
    <source>
        <dbReference type="ARBA" id="ARBA00022977"/>
    </source>
</evidence>
<evidence type="ECO:0000256" key="7">
    <source>
        <dbReference type="ARBA" id="ARBA00022898"/>
    </source>
</evidence>
<dbReference type="Proteomes" id="UP000319722">
    <property type="component" value="Unassembled WGS sequence"/>
</dbReference>
<feature type="chain" id="PRO_5021789575" description="Thiamine pyrimidine synthase" evidence="12">
    <location>
        <begin position="24"/>
        <end position="338"/>
    </location>
</feature>
<evidence type="ECO:0000256" key="1">
    <source>
        <dbReference type="ARBA" id="ARBA00003469"/>
    </source>
</evidence>
<dbReference type="RefSeq" id="WP_093300011.1">
    <property type="nucleotide sequence ID" value="NZ_VIVL01000014.1"/>
</dbReference>
<comment type="catalytic activity">
    <reaction evidence="11">
        <text>N(6)-(pyridoxal phosphate)-L-lysyl-[4-amino-5-hydroxymethyl-2-methylpyrimidine phosphate synthase] + L-histidyl-[4-amino-5-hydroxymethyl-2-methylpyrimidine phosphate synthase] + 2 Fe(3+) + 4 H2O = L-lysyl-[4-amino-5-hydroxymethyl-2-methylpyrimidine phosphate synthase] + (2S)-2-amino-5-hydroxy-4-oxopentanoyl-[4-amino-5-hydroxymethyl-2-methylpyrimidine phosphate synthase] + 4-amino-2-methyl-5-(phosphooxymethyl)pyrimidine + 3-oxopropanoate + 2 Fe(2+) + 2 H(+)</text>
        <dbReference type="Rhea" id="RHEA:65756"/>
        <dbReference type="Rhea" id="RHEA-COMP:16892"/>
        <dbReference type="Rhea" id="RHEA-COMP:16893"/>
        <dbReference type="Rhea" id="RHEA-COMP:16894"/>
        <dbReference type="Rhea" id="RHEA-COMP:16895"/>
        <dbReference type="ChEBI" id="CHEBI:15377"/>
        <dbReference type="ChEBI" id="CHEBI:15378"/>
        <dbReference type="ChEBI" id="CHEBI:29033"/>
        <dbReference type="ChEBI" id="CHEBI:29034"/>
        <dbReference type="ChEBI" id="CHEBI:29969"/>
        <dbReference type="ChEBI" id="CHEBI:29979"/>
        <dbReference type="ChEBI" id="CHEBI:33190"/>
        <dbReference type="ChEBI" id="CHEBI:58354"/>
        <dbReference type="ChEBI" id="CHEBI:143915"/>
        <dbReference type="ChEBI" id="CHEBI:157692"/>
    </reaction>
    <physiologicalReaction direction="left-to-right" evidence="11">
        <dbReference type="Rhea" id="RHEA:65757"/>
    </physiologicalReaction>
</comment>
<dbReference type="SUPFAM" id="SSF53850">
    <property type="entry name" value="Periplasmic binding protein-like II"/>
    <property type="match status" value="1"/>
</dbReference>
<evidence type="ECO:0000256" key="6">
    <source>
        <dbReference type="ARBA" id="ARBA00022723"/>
    </source>
</evidence>